<dbReference type="Pfam" id="PF07221">
    <property type="entry name" value="GlcNAc_2-epim"/>
    <property type="match status" value="1"/>
</dbReference>
<dbReference type="Gene3D" id="3.30.750.24">
    <property type="entry name" value="STAS domain"/>
    <property type="match status" value="1"/>
</dbReference>
<dbReference type="Gene3D" id="1.50.10.10">
    <property type="match status" value="1"/>
</dbReference>
<dbReference type="CDD" id="cd07043">
    <property type="entry name" value="STAS_anti-anti-sigma_factors"/>
    <property type="match status" value="1"/>
</dbReference>
<dbReference type="PANTHER" id="PTHR42899:SF1">
    <property type="entry name" value="SPERMATOGENESIS-ASSOCIATED PROTEIN 20"/>
    <property type="match status" value="1"/>
</dbReference>
<name>A0A3E0LQ43_9CHRO</name>
<dbReference type="InterPro" id="IPR012341">
    <property type="entry name" value="6hp_glycosidase-like_sf"/>
</dbReference>
<evidence type="ECO:0000313" key="4">
    <source>
        <dbReference type="Proteomes" id="UP000257002"/>
    </source>
</evidence>
<dbReference type="PANTHER" id="PTHR42899">
    <property type="entry name" value="SPERMATOGENESIS-ASSOCIATED PROTEIN 20"/>
    <property type="match status" value="1"/>
</dbReference>
<dbReference type="Proteomes" id="UP000257002">
    <property type="component" value="Unassembled WGS sequence"/>
</dbReference>
<dbReference type="EMBL" id="QQWD01000024">
    <property type="protein sequence ID" value="REJ48953.1"/>
    <property type="molecule type" value="Genomic_DNA"/>
</dbReference>
<dbReference type="GO" id="GO:0005975">
    <property type="term" value="P:carbohydrate metabolic process"/>
    <property type="evidence" value="ECO:0007669"/>
    <property type="project" value="InterPro"/>
</dbReference>
<dbReference type="AlphaFoldDB" id="A0A3E0LQ43"/>
<comment type="similarity">
    <text evidence="1">Belongs to the N-acylglucosamine 2-epimerase family.</text>
</comment>
<evidence type="ECO:0000256" key="1">
    <source>
        <dbReference type="ARBA" id="ARBA00008558"/>
    </source>
</evidence>
<dbReference type="InterPro" id="IPR008928">
    <property type="entry name" value="6-hairpin_glycosidase_sf"/>
</dbReference>
<reference evidence="3 4" key="1">
    <citation type="submission" date="2017-10" db="EMBL/GenBank/DDBJ databases">
        <title>A large-scale comparative metagenomic study reveals the eutrophication-driven functional interactions in six Microcystis-epibionts communities.</title>
        <authorList>
            <person name="Li Q."/>
            <person name="Lin F."/>
        </authorList>
    </citation>
    <scope>NUCLEOTIDE SEQUENCE [LARGE SCALE GENOMIC DNA]</scope>
    <source>
        <strain evidence="3">TW10</strain>
    </source>
</reference>
<dbReference type="InterPro" id="IPR036513">
    <property type="entry name" value="STAS_dom_sf"/>
</dbReference>
<sequence>MANAVDFTFSDLIAGYITSYDETTDSFGLKTSDDREYTVYLTSNTYSQLIRNLGQAYQDATGAMRDLIKSGQPKQQGQRGRFIFAYGIFYPLDDNHYRFEAKQINFIGRSDDYSNDYVFEQPNWWITQIKQLGDFYLKSQFGTPDGKLNIDYSLYRTNLGVTGEKQKSGRQETDTISRLVYGFATAFLMTGDDRYLEAANKGTEYLRDHLRFEDKNAGIVYWYHAVDLQPNGREDKVFASEFWQDFDAIPCYEQIYALAGPVQTYRVTGDPKILADAQATVKLFKDYFRDAKLGGYYSHIDPITLKPYGQILKAHNNEAKKNWNSVGDHAPAYLINLWLGTGKEEYAEFLEETFDTITQHFQDYQNSPFVQEKFNDDWSPDYSKQEQPNKAVVGHNLKIAWNLTRMYGLKNKQEYKDFANKIGNTIAQVGSDRQRGGWYDMQDRQEKAGNFYKYFWHDRKAWWQMEQGILAYYILSGVYRENAEFLRYAREGTAFYNAYFLDHEAGGVYFNVLANGIPYLLGTEWGKGSHSMSGYHSFELCYLAAVYTNLLLFKEPMDFYFKPVPGGFPDRILRVAPDILPPDSIYIKQVWIEGVRYDDFDAKALTVKLPSNYDNKKIRVLIYPTGISFEAALLDFSEGVAKVDLTGEIDQGDSWAIGELEQEFNRLEIQQAQKVVLVASSLTSISDEALRYLTYYIRRRTRETGGSFTLSVEGANDQVKRAFLNANVVEPDQIS</sequence>
<evidence type="ECO:0000313" key="3">
    <source>
        <dbReference type="EMBL" id="REJ48953.1"/>
    </source>
</evidence>
<dbReference type="InterPro" id="IPR010819">
    <property type="entry name" value="AGE/CE"/>
</dbReference>
<organism evidence="3 4">
    <name type="scientific">Microcystis wesenbergii TW10</name>
    <dbReference type="NCBI Taxonomy" id="2060474"/>
    <lineage>
        <taxon>Bacteria</taxon>
        <taxon>Bacillati</taxon>
        <taxon>Cyanobacteriota</taxon>
        <taxon>Cyanophyceae</taxon>
        <taxon>Oscillatoriophycideae</taxon>
        <taxon>Chroococcales</taxon>
        <taxon>Microcystaceae</taxon>
        <taxon>Microcystis</taxon>
    </lineage>
</organism>
<evidence type="ECO:0000256" key="2">
    <source>
        <dbReference type="ARBA" id="ARBA00023235"/>
    </source>
</evidence>
<keyword evidence="2" id="KW-0413">Isomerase</keyword>
<gene>
    <name evidence="3" type="ORF">DWQ51_18305</name>
</gene>
<dbReference type="GO" id="GO:0016853">
    <property type="term" value="F:isomerase activity"/>
    <property type="evidence" value="ECO:0007669"/>
    <property type="project" value="UniProtKB-KW"/>
</dbReference>
<dbReference type="SUPFAM" id="SSF48208">
    <property type="entry name" value="Six-hairpin glycosidases"/>
    <property type="match status" value="1"/>
</dbReference>
<protein>
    <submittedName>
        <fullName evidence="3">N-acyl-D-glucosamine 2-epimerase</fullName>
    </submittedName>
</protein>
<accession>A0A3E0LQ43</accession>
<comment type="caution">
    <text evidence="3">The sequence shown here is derived from an EMBL/GenBank/DDBJ whole genome shotgun (WGS) entry which is preliminary data.</text>
</comment>
<dbReference type="InterPro" id="IPR024705">
    <property type="entry name" value="Ssp411"/>
</dbReference>
<proteinExistence type="inferred from homology"/>